<proteinExistence type="predicted"/>
<gene>
    <name evidence="11" type="ORF">Pmar_PMAR005160</name>
</gene>
<dbReference type="InterPro" id="IPR038535">
    <property type="entry name" value="CNOT1_TTP_bind_sf"/>
</dbReference>
<evidence type="ECO:0000256" key="1">
    <source>
        <dbReference type="ARBA" id="ARBA00004123"/>
    </source>
</evidence>
<dbReference type="Pfam" id="PF04054">
    <property type="entry name" value="Not1"/>
    <property type="match status" value="1"/>
</dbReference>
<feature type="domain" description="CCR4-NOT transcription complex subunit 1" evidence="8">
    <location>
        <begin position="683"/>
        <end position="832"/>
    </location>
</feature>
<comment type="subcellular location">
    <subcellularLocation>
        <location evidence="1">Nucleus</location>
    </subcellularLocation>
</comment>
<dbReference type="EMBL" id="GG671811">
    <property type="protein sequence ID" value="EER18255.1"/>
    <property type="molecule type" value="Genomic_DNA"/>
</dbReference>
<feature type="compositionally biased region" description="Low complexity" evidence="6">
    <location>
        <begin position="264"/>
        <end position="274"/>
    </location>
</feature>
<dbReference type="PANTHER" id="PTHR13162">
    <property type="entry name" value="CCR4-NOT TRANSCRIPTION COMPLEX"/>
    <property type="match status" value="1"/>
</dbReference>
<dbReference type="GeneID" id="9048909"/>
<dbReference type="Gene3D" id="1.25.40.180">
    <property type="match status" value="1"/>
</dbReference>
<keyword evidence="5" id="KW-0539">Nucleus</keyword>
<reference evidence="11 12" key="1">
    <citation type="submission" date="2008-07" db="EMBL/GenBank/DDBJ databases">
        <authorList>
            <person name="El-Sayed N."/>
            <person name="Caler E."/>
            <person name="Inman J."/>
            <person name="Amedeo P."/>
            <person name="Hass B."/>
            <person name="Wortman J."/>
        </authorList>
    </citation>
    <scope>NUCLEOTIDE SEQUENCE [LARGE SCALE GENOMIC DNA]</scope>
    <source>
        <strain evidence="12">ATCC 50983 / TXsc</strain>
    </source>
</reference>
<keyword evidence="4" id="KW-0804">Transcription</keyword>
<sequence length="1913" mass="213033">MSDPPSDQSSSNLLEDTVNKLFNRLYNGEMSTQDLVNMMLEFSREPDVGKRPTNRQIFEHTIVNLCDELRFITRYPSNELRITAELIGQLLRFDLVSYTPLQICMRVILDSLKRPPYSRLFRFGVLIIEQFLDRIARWPQLCAALVAERGVGPQFKSCYPDYYEYYPSGLPSPSSLQLRYLVKLLNAMPPGARDKPVFDYSMLQGVFLVPTPELYPPPLQEKEERELHAARVAAFKAGKPMPPPRREMPAAALPKSNSGAPETSAPQQRPASPQPVIVPVDRLLSDEKAMAGISIPPDWFCDLTMQTFNALTPLNLGEKAAELRESLKPEYLQWLSMYMVKSRVAKEVNLQPLFLRFLDALGQNKLIDLVTQSTFTLLHLLLADDALDMAVVSPAHRTALKNLGHWLGCITIGRNRALKVRDLDLKQLLLDSYSSGRLTATLPLACKILESLKDSRTYRPPNPWSNAQLSLLAEIHDIPNLRTNLVFEIELLAKKLELSPSFREYKKTELLAGRSMPKGRAYDNFVARDKIRSLLDSSDISKAPHPIAAVALGRSEPVPRPGVGVPPATGHPGGPTPQVDFSQRIADAMNMANLRQQAAASAQAVPTFPQPRMAPPPSAAQRPIGMHPIPVPSVASLQPANSFVAQGPGSVAQVAGENEGFILPSLPSLVIIDPSVELFRLQPKLKPIVPLAMDRAIRDIVNAVVERSVSIATLTTKQVVLKDLAMEPEEDVVRKAGQLMVSNLAGSLALVTCREPLGLSLTNHLKALLNPGNAAPPQDYQENALIEQVISTVTADNLDLGCQLIEKIVCERAVKEIDLVFQPAYEARRMHREKYGTSGPQFVDSEFYDVSGTWPESLPSSLRPGAGPLPARELRVYRDFLTKVKPPAMGGVPPPMSGAMPADNMQRRIVGAPPGMQPSGPQPPALPSLVQVQSIVKQLHAQASGAVHQLESSPAEGPQGKVWRFTRILLTTGLEEVIGRAATNERVLTMPEISDTQRPQLDSFYALVGLCSLNTPSEEAGTLNAGLTGWQLLLRNLDEILKHDPALATVVVSHVLKEMNRKFEQLAAMYVGVNVLAEKTKTDAAAAVAIKQQLQWSQSHVTEAHVRLELHLAMLGVVLQTVGASNEDTALRVVQTPLLAFCVELLHRKLLGHTIDGQTHVPTTEAQRQALQLALCGVIRYSLVKESEVDTILQRLLTEYNTPENTMFVVTFLQLVLNKMRISTVQSWVHSIEVIQRIGLRLREQMQQPGSHLSTLEKQLAMATAQFVEACKHSAQVLYPERVLQYRKALTLNKAPQNAVPPEAIHYLAIHVPPSSQLQPPSSTKPLVENVPESTKASYVEAFDVWRKKTSKELNLPCELPTTKDALARLKIDYLNEYFISKGRPVGSNDQPSWFSSFLAVVIEHVIDLASKETVEANMDSEHPEKPTHDSALKFDAIDCFASLVVLLTLDPTRPSEEEDGPAAVSTMVEYNAIRMLHKALEMVSRHIWTDANASGDRFNQRFYTRIVSELLQGCLDARVSREVQYKEALRGPQPIDPLSEKYLCAILSAFAKTLSWVGPGQIPQFVFGWAALLTDDKFFPRLMHVRGQRGWLAASRLIQQLLRFIEPYLANSKERPLEDGLALKVPEPVKVLYTGLLKIWMTAIQEDYPEFLSDFQFGLVSELPDNCVQAKNMILCAFPRGMKLPDPFSLDLQVDTLPDVRITPRILLPETTVLERAGLLQIIDEYVEVRDRSILEALKKRLQGPVGYNHTVMTALVEYIGIRLPIVCPTYEQAVKVGGNVQVEMLMFLACHLDPEGRYVFLSTIVNFLRFPNSHTHYFSCLILNLFGDAPVASVREQIARILLERLIVRRPHPWGLLITFIELVKNPRYRFWEHPFMQNADIERLFRTVAMTCVATLPAPDSQQAVTSVRT</sequence>
<evidence type="ECO:0000259" key="7">
    <source>
        <dbReference type="Pfam" id="PF04054"/>
    </source>
</evidence>
<dbReference type="GO" id="GO:0000932">
    <property type="term" value="C:P-body"/>
    <property type="evidence" value="ECO:0007669"/>
    <property type="project" value="TreeGrafter"/>
</dbReference>
<feature type="domain" description="CCR4-NOT transcription complex subunit 1 CAF1-binding" evidence="9">
    <location>
        <begin position="301"/>
        <end position="514"/>
    </location>
</feature>
<dbReference type="PANTHER" id="PTHR13162:SF8">
    <property type="entry name" value="CCR4-NOT TRANSCRIPTION COMPLEX SUBUNIT 1"/>
    <property type="match status" value="1"/>
</dbReference>
<feature type="domain" description="CCR4-NOT transcription complex subunit 1 TTP binding" evidence="10">
    <location>
        <begin position="6"/>
        <end position="148"/>
    </location>
</feature>
<evidence type="ECO:0000259" key="9">
    <source>
        <dbReference type="Pfam" id="PF16415"/>
    </source>
</evidence>
<name>C5KAS9_PERM5</name>
<dbReference type="GO" id="GO:0005634">
    <property type="term" value="C:nucleus"/>
    <property type="evidence" value="ECO:0007669"/>
    <property type="project" value="UniProtKB-SubCell"/>
</dbReference>
<dbReference type="OMA" id="IDEYHCY"/>
<evidence type="ECO:0000256" key="6">
    <source>
        <dbReference type="SAM" id="MobiDB-lite"/>
    </source>
</evidence>
<dbReference type="RefSeq" id="XP_002786459.1">
    <property type="nucleotide sequence ID" value="XM_002786413.1"/>
</dbReference>
<feature type="domain" description="CCR4-Not complex component Not1 C-terminal" evidence="7">
    <location>
        <begin position="1541"/>
        <end position="1891"/>
    </location>
</feature>
<keyword evidence="12" id="KW-1185">Reference proteome</keyword>
<dbReference type="Gene3D" id="1.25.40.840">
    <property type="entry name" value="CCR4-NOT transcription complex subunit 1 TTP binding domain"/>
    <property type="match status" value="1"/>
</dbReference>
<dbReference type="Gene3D" id="1.25.40.800">
    <property type="match status" value="1"/>
</dbReference>
<dbReference type="FunCoup" id="C5KAS9">
    <property type="interactions" value="843"/>
</dbReference>
<dbReference type="OrthoDB" id="1933107at2759"/>
<keyword evidence="3" id="KW-0805">Transcription regulation</keyword>
<keyword evidence="2" id="KW-0678">Repressor</keyword>
<dbReference type="InterPro" id="IPR032191">
    <property type="entry name" value="CNOT1_CAF1_bind"/>
</dbReference>
<evidence type="ECO:0000256" key="4">
    <source>
        <dbReference type="ARBA" id="ARBA00023163"/>
    </source>
</evidence>
<accession>C5KAS9</accession>
<organism evidence="12">
    <name type="scientific">Perkinsus marinus (strain ATCC 50983 / TXsc)</name>
    <dbReference type="NCBI Taxonomy" id="423536"/>
    <lineage>
        <taxon>Eukaryota</taxon>
        <taxon>Sar</taxon>
        <taxon>Alveolata</taxon>
        <taxon>Perkinsozoa</taxon>
        <taxon>Perkinsea</taxon>
        <taxon>Perkinsida</taxon>
        <taxon>Perkinsidae</taxon>
        <taxon>Perkinsus</taxon>
    </lineage>
</organism>
<feature type="region of interest" description="Disordered" evidence="6">
    <location>
        <begin position="238"/>
        <end position="274"/>
    </location>
</feature>
<evidence type="ECO:0000259" key="8">
    <source>
        <dbReference type="Pfam" id="PF12842"/>
    </source>
</evidence>
<dbReference type="Pfam" id="PF16415">
    <property type="entry name" value="CNOT1_CAF1_bind"/>
    <property type="match status" value="1"/>
</dbReference>
<dbReference type="GO" id="GO:0017148">
    <property type="term" value="P:negative regulation of translation"/>
    <property type="evidence" value="ECO:0007669"/>
    <property type="project" value="InterPro"/>
</dbReference>
<dbReference type="InterPro" id="IPR007196">
    <property type="entry name" value="CCR4-Not_Not1_C"/>
</dbReference>
<protein>
    <submittedName>
        <fullName evidence="11">Ccr4-not transcription complex, putative</fullName>
    </submittedName>
</protein>
<dbReference type="GO" id="GO:0060090">
    <property type="term" value="F:molecular adaptor activity"/>
    <property type="evidence" value="ECO:0007669"/>
    <property type="project" value="TreeGrafter"/>
</dbReference>
<dbReference type="InterPro" id="IPR024557">
    <property type="entry name" value="CNOT1_dom_4"/>
</dbReference>
<dbReference type="InterPro" id="IPR040398">
    <property type="entry name" value="Not1"/>
</dbReference>
<evidence type="ECO:0000259" key="10">
    <source>
        <dbReference type="Pfam" id="PF16417"/>
    </source>
</evidence>
<evidence type="ECO:0000256" key="2">
    <source>
        <dbReference type="ARBA" id="ARBA00022491"/>
    </source>
</evidence>
<dbReference type="GO" id="GO:0000288">
    <property type="term" value="P:nuclear-transcribed mRNA catabolic process, deadenylation-dependent decay"/>
    <property type="evidence" value="ECO:0007669"/>
    <property type="project" value="TreeGrafter"/>
</dbReference>
<evidence type="ECO:0000256" key="3">
    <source>
        <dbReference type="ARBA" id="ARBA00023015"/>
    </source>
</evidence>
<evidence type="ECO:0000313" key="12">
    <source>
        <dbReference type="Proteomes" id="UP000007800"/>
    </source>
</evidence>
<dbReference type="Pfam" id="PF12842">
    <property type="entry name" value="DUF3819"/>
    <property type="match status" value="1"/>
</dbReference>
<dbReference type="InParanoid" id="C5KAS9"/>
<dbReference type="GO" id="GO:0030015">
    <property type="term" value="C:CCR4-NOT core complex"/>
    <property type="evidence" value="ECO:0007669"/>
    <property type="project" value="InterPro"/>
</dbReference>
<evidence type="ECO:0000313" key="11">
    <source>
        <dbReference type="EMBL" id="EER18255.1"/>
    </source>
</evidence>
<dbReference type="InterPro" id="IPR032193">
    <property type="entry name" value="CNOT1_TTP_bind"/>
</dbReference>
<dbReference type="Gene3D" id="1.25.40.790">
    <property type="match status" value="1"/>
</dbReference>
<evidence type="ECO:0000256" key="5">
    <source>
        <dbReference type="ARBA" id="ARBA00023242"/>
    </source>
</evidence>
<dbReference type="Proteomes" id="UP000007800">
    <property type="component" value="Unassembled WGS sequence"/>
</dbReference>
<dbReference type="Pfam" id="PF16417">
    <property type="entry name" value="CNOT1_TTP_bind"/>
    <property type="match status" value="1"/>
</dbReference>